<feature type="transmembrane region" description="Helical" evidence="6">
    <location>
        <begin position="236"/>
        <end position="259"/>
    </location>
</feature>
<evidence type="ECO:0000313" key="7">
    <source>
        <dbReference type="EMBL" id="GID12297.1"/>
    </source>
</evidence>
<dbReference type="PRINTS" id="PR01988">
    <property type="entry name" value="EXPORTERBACE"/>
</dbReference>
<keyword evidence="3 6" id="KW-0812">Transmembrane</keyword>
<feature type="transmembrane region" description="Helical" evidence="6">
    <location>
        <begin position="265"/>
        <end position="288"/>
    </location>
</feature>
<dbReference type="SUPFAM" id="SSF103473">
    <property type="entry name" value="MFS general substrate transporter"/>
    <property type="match status" value="1"/>
</dbReference>
<feature type="transmembrane region" description="Helical" evidence="6">
    <location>
        <begin position="324"/>
        <end position="344"/>
    </location>
</feature>
<dbReference type="Proteomes" id="UP000612808">
    <property type="component" value="Unassembled WGS sequence"/>
</dbReference>
<dbReference type="RefSeq" id="WP_203658270.1">
    <property type="nucleotide sequence ID" value="NZ_BAAAZM010000009.1"/>
</dbReference>
<evidence type="ECO:0000256" key="5">
    <source>
        <dbReference type="ARBA" id="ARBA00023136"/>
    </source>
</evidence>
<evidence type="ECO:0000313" key="8">
    <source>
        <dbReference type="Proteomes" id="UP000612808"/>
    </source>
</evidence>
<reference evidence="7" key="1">
    <citation type="submission" date="2021-01" db="EMBL/GenBank/DDBJ databases">
        <title>Whole genome shotgun sequence of Actinocatenispora rupis NBRC 107355.</title>
        <authorList>
            <person name="Komaki H."/>
            <person name="Tamura T."/>
        </authorList>
    </citation>
    <scope>NUCLEOTIDE SEQUENCE</scope>
    <source>
        <strain evidence="7">NBRC 107355</strain>
    </source>
</reference>
<feature type="transmembrane region" description="Helical" evidence="6">
    <location>
        <begin position="62"/>
        <end position="81"/>
    </location>
</feature>
<feature type="transmembrane region" description="Helical" evidence="6">
    <location>
        <begin position="300"/>
        <end position="318"/>
    </location>
</feature>
<feature type="transmembrane region" description="Helical" evidence="6">
    <location>
        <begin position="390"/>
        <end position="410"/>
    </location>
</feature>
<dbReference type="InterPro" id="IPR036259">
    <property type="entry name" value="MFS_trans_sf"/>
</dbReference>
<organism evidence="7 8">
    <name type="scientific">Actinocatenispora rupis</name>
    <dbReference type="NCBI Taxonomy" id="519421"/>
    <lineage>
        <taxon>Bacteria</taxon>
        <taxon>Bacillati</taxon>
        <taxon>Actinomycetota</taxon>
        <taxon>Actinomycetes</taxon>
        <taxon>Micromonosporales</taxon>
        <taxon>Micromonosporaceae</taxon>
        <taxon>Actinocatenispora</taxon>
    </lineage>
</organism>
<comment type="caution">
    <text evidence="7">The sequence shown here is derived from an EMBL/GenBank/DDBJ whole genome shotgun (WGS) entry which is preliminary data.</text>
</comment>
<name>A0A8J3J8W1_9ACTN</name>
<accession>A0A8J3J8W1</accession>
<dbReference type="GO" id="GO:0022857">
    <property type="term" value="F:transmembrane transporter activity"/>
    <property type="evidence" value="ECO:0007669"/>
    <property type="project" value="InterPro"/>
</dbReference>
<dbReference type="AlphaFoldDB" id="A0A8J3J8W1"/>
<feature type="transmembrane region" description="Helical" evidence="6">
    <location>
        <begin position="93"/>
        <end position="114"/>
    </location>
</feature>
<dbReference type="Gene3D" id="1.20.1250.20">
    <property type="entry name" value="MFS general substrate transporter like domains"/>
    <property type="match status" value="1"/>
</dbReference>
<evidence type="ECO:0000256" key="1">
    <source>
        <dbReference type="ARBA" id="ARBA00004651"/>
    </source>
</evidence>
<dbReference type="PANTHER" id="PTHR23513">
    <property type="entry name" value="INTEGRAL MEMBRANE EFFLUX PROTEIN-RELATED"/>
    <property type="match status" value="1"/>
</dbReference>
<dbReference type="InterPro" id="IPR011701">
    <property type="entry name" value="MFS"/>
</dbReference>
<evidence type="ECO:0000256" key="4">
    <source>
        <dbReference type="ARBA" id="ARBA00022989"/>
    </source>
</evidence>
<dbReference type="InterPro" id="IPR022324">
    <property type="entry name" value="Bacilysin_exporter_BacE_put"/>
</dbReference>
<feature type="transmembrane region" description="Helical" evidence="6">
    <location>
        <begin position="120"/>
        <end position="139"/>
    </location>
</feature>
<protein>
    <submittedName>
        <fullName evidence="7">MFS transporter</fullName>
    </submittedName>
</protein>
<dbReference type="EMBL" id="BOMB01000017">
    <property type="protein sequence ID" value="GID12297.1"/>
    <property type="molecule type" value="Genomic_DNA"/>
</dbReference>
<proteinExistence type="predicted"/>
<dbReference type="CDD" id="cd06173">
    <property type="entry name" value="MFS_MefA_like"/>
    <property type="match status" value="1"/>
</dbReference>
<sequence>MSGHGSVAGTAKAVRADQPVRRNGRFLRYWFGHATSAFGDQVSTLAMPLIAATTLHAGPGQLGLLTAVLWTPQLLSLLVGTGVDRLHRVRPPLIVANLVQCLAVAVVPVAAVFGALSMPLLYAVGLVLGVGEVLYGTSYPRFFVRIVPRAQYVAANSLLSTTTSASNIAGPALGGALIQLLTAPVAMLADALTFLVSAAAIRSVPVDPADGAAAEPYLLRLRSGVRYLRGHRYLRASLGCSTTMNLAAFMVQALLVLYATRELRLGAGQIGVALGVGAVGGLVGATVAGRIARLIGTGRTIAAGAVLYCLPSAGLALATPGHPGMVVLASVEALSGFGVMLFDINNNAMRAAATRDDMRARVSGAYSTVNYGVRPLGALVGGVVAARTCITPVLVAAALLGSLSLLWLAASPVIRLRTVTDLVP</sequence>
<evidence type="ECO:0000256" key="2">
    <source>
        <dbReference type="ARBA" id="ARBA00022475"/>
    </source>
</evidence>
<dbReference type="Pfam" id="PF07690">
    <property type="entry name" value="MFS_1"/>
    <property type="match status" value="1"/>
</dbReference>
<keyword evidence="8" id="KW-1185">Reference proteome</keyword>
<evidence type="ECO:0000256" key="3">
    <source>
        <dbReference type="ARBA" id="ARBA00022692"/>
    </source>
</evidence>
<keyword evidence="4 6" id="KW-1133">Transmembrane helix</keyword>
<keyword evidence="2" id="KW-1003">Cell membrane</keyword>
<evidence type="ECO:0000256" key="6">
    <source>
        <dbReference type="SAM" id="Phobius"/>
    </source>
</evidence>
<keyword evidence="5 6" id="KW-0472">Membrane</keyword>
<dbReference type="PANTHER" id="PTHR23513:SF6">
    <property type="entry name" value="MAJOR FACILITATOR SUPERFAMILY ASSOCIATED DOMAIN-CONTAINING PROTEIN"/>
    <property type="match status" value="1"/>
</dbReference>
<comment type="subcellular location">
    <subcellularLocation>
        <location evidence="1">Cell membrane</location>
        <topology evidence="1">Multi-pass membrane protein</topology>
    </subcellularLocation>
</comment>
<dbReference type="GO" id="GO:0005886">
    <property type="term" value="C:plasma membrane"/>
    <property type="evidence" value="ECO:0007669"/>
    <property type="project" value="UniProtKB-SubCell"/>
</dbReference>
<feature type="transmembrane region" description="Helical" evidence="6">
    <location>
        <begin position="365"/>
        <end position="384"/>
    </location>
</feature>
<gene>
    <name evidence="7" type="ORF">Aru02nite_31860</name>
</gene>